<sequence>MQAIPVGVKGYATLVVEPKHLANEFKDPSLPHVLATPILILLMENAALDAVRSYLDPGESAVGTAVEIKHHAPTPVGQRVIAEAEVIRIDKRRIIFLVTACDETEEIGVGVHERTVVDISRLAQRLAAKSNLRSGKM</sequence>
<feature type="active site" evidence="1">
    <location>
        <position position="44"/>
    </location>
</feature>
<dbReference type="EMBL" id="SDMK01000007">
    <property type="protein sequence ID" value="RXS92791.1"/>
    <property type="molecule type" value="Genomic_DNA"/>
</dbReference>
<evidence type="ECO:0000259" key="3">
    <source>
        <dbReference type="Pfam" id="PF22636"/>
    </source>
</evidence>
<reference evidence="4 5" key="1">
    <citation type="journal article" date="2016" name="Int. J. Syst. Evol. Microbiol.">
        <title>Acidipila dinghuensis sp. nov., an acidobacterium isolated from forest soil.</title>
        <authorList>
            <person name="Jiang Y.W."/>
            <person name="Wang J."/>
            <person name="Chen M.H."/>
            <person name="Lv Y.Y."/>
            <person name="Qiu L.H."/>
        </authorList>
    </citation>
    <scope>NUCLEOTIDE SEQUENCE [LARGE SCALE GENOMIC DNA]</scope>
    <source>
        <strain evidence="4 5">DHOF10</strain>
    </source>
</reference>
<accession>A0A4Q1S740</accession>
<evidence type="ECO:0000256" key="2">
    <source>
        <dbReference type="PIRSR" id="PIRSR014972-2"/>
    </source>
</evidence>
<dbReference type="RefSeq" id="WP_129210164.1">
    <property type="nucleotide sequence ID" value="NZ_BMGU01000006.1"/>
</dbReference>
<keyword evidence="5" id="KW-1185">Reference proteome</keyword>
<feature type="active site" evidence="1">
    <location>
        <position position="70"/>
    </location>
</feature>
<dbReference type="PANTHER" id="PTHR36934">
    <property type="entry name" value="BLR0278 PROTEIN"/>
    <property type="match status" value="1"/>
</dbReference>
<name>A0A4Q1S740_9BACT</name>
<evidence type="ECO:0000313" key="4">
    <source>
        <dbReference type="EMBL" id="RXS92791.1"/>
    </source>
</evidence>
<dbReference type="SUPFAM" id="SSF54637">
    <property type="entry name" value="Thioesterase/thiol ester dehydrase-isomerase"/>
    <property type="match status" value="1"/>
</dbReference>
<dbReference type="PANTHER" id="PTHR36934:SF1">
    <property type="entry name" value="THIOESTERASE DOMAIN-CONTAINING PROTEIN"/>
    <property type="match status" value="1"/>
</dbReference>
<protein>
    <submittedName>
        <fullName evidence="4">Thioesterase</fullName>
    </submittedName>
</protein>
<comment type="caution">
    <text evidence="4">The sequence shown here is derived from an EMBL/GenBank/DDBJ whole genome shotgun (WGS) entry which is preliminary data.</text>
</comment>
<feature type="binding site" evidence="2">
    <location>
        <position position="63"/>
    </location>
    <ligand>
        <name>CoA</name>
        <dbReference type="ChEBI" id="CHEBI:57287"/>
    </ligand>
</feature>
<feature type="active site" evidence="1">
    <location>
        <position position="36"/>
    </location>
</feature>
<dbReference type="Proteomes" id="UP000290253">
    <property type="component" value="Unassembled WGS sequence"/>
</dbReference>
<dbReference type="InterPro" id="IPR054485">
    <property type="entry name" value="FlK-like_dom"/>
</dbReference>
<dbReference type="AlphaFoldDB" id="A0A4Q1S740"/>
<evidence type="ECO:0000256" key="1">
    <source>
        <dbReference type="PIRSR" id="PIRSR014972-1"/>
    </source>
</evidence>
<dbReference type="CDD" id="cd03440">
    <property type="entry name" value="hot_dog"/>
    <property type="match status" value="1"/>
</dbReference>
<feature type="binding site" evidence="2">
    <location>
        <position position="114"/>
    </location>
    <ligand>
        <name>substrate</name>
    </ligand>
</feature>
<feature type="domain" description="Fluoroacetyl-CoA-specific thioesterase-like" evidence="3">
    <location>
        <begin position="16"/>
        <end position="118"/>
    </location>
</feature>
<dbReference type="InterPro" id="IPR029069">
    <property type="entry name" value="HotDog_dom_sf"/>
</dbReference>
<feature type="binding site" evidence="2">
    <location>
        <position position="63"/>
    </location>
    <ligand>
        <name>substrate</name>
    </ligand>
</feature>
<dbReference type="PIRSF" id="PIRSF014972">
    <property type="entry name" value="FlK"/>
    <property type="match status" value="1"/>
</dbReference>
<dbReference type="OrthoDB" id="6902891at2"/>
<dbReference type="Gene3D" id="3.10.129.10">
    <property type="entry name" value="Hotdog Thioesterase"/>
    <property type="match status" value="1"/>
</dbReference>
<organism evidence="4 5">
    <name type="scientific">Silvibacterium dinghuense</name>
    <dbReference type="NCBI Taxonomy" id="1560006"/>
    <lineage>
        <taxon>Bacteria</taxon>
        <taxon>Pseudomonadati</taxon>
        <taxon>Acidobacteriota</taxon>
        <taxon>Terriglobia</taxon>
        <taxon>Terriglobales</taxon>
        <taxon>Acidobacteriaceae</taxon>
        <taxon>Silvibacterium</taxon>
    </lineage>
</organism>
<gene>
    <name evidence="4" type="ORF">ESZ00_19865</name>
</gene>
<dbReference type="InterPro" id="IPR025540">
    <property type="entry name" value="FlK"/>
</dbReference>
<dbReference type="Pfam" id="PF22636">
    <property type="entry name" value="FlK"/>
    <property type="match status" value="1"/>
</dbReference>
<proteinExistence type="predicted"/>
<evidence type="ECO:0000313" key="5">
    <source>
        <dbReference type="Proteomes" id="UP000290253"/>
    </source>
</evidence>